<sequence>MLWAIARSYRLSRADAADAIQTTWFRLVDRLDTIREPEHVGAWLATTLRRECLRTKQQRERNVLPDDPDSLDPVDPSSPPDESVARDDSARELWRLVDTMDDRCRRLLRMLMADPPPSYEELSAGLDMPIGSIGPTRARCLTRLRTMVDRAGISLDRAPGS</sequence>
<evidence type="ECO:0000259" key="7">
    <source>
        <dbReference type="Pfam" id="PF04542"/>
    </source>
</evidence>
<dbReference type="InterPro" id="IPR036388">
    <property type="entry name" value="WH-like_DNA-bd_sf"/>
</dbReference>
<gene>
    <name evidence="8" type="ORF">ER308_03860</name>
</gene>
<dbReference type="SUPFAM" id="SSF88659">
    <property type="entry name" value="Sigma3 and sigma4 domains of RNA polymerase sigma factors"/>
    <property type="match status" value="1"/>
</dbReference>
<dbReference type="GO" id="GO:0006352">
    <property type="term" value="P:DNA-templated transcription initiation"/>
    <property type="evidence" value="ECO:0007669"/>
    <property type="project" value="InterPro"/>
</dbReference>
<comment type="similarity">
    <text evidence="1">Belongs to the sigma-70 factor family. ECF subfamily.</text>
</comment>
<evidence type="ECO:0000256" key="4">
    <source>
        <dbReference type="ARBA" id="ARBA00023125"/>
    </source>
</evidence>
<evidence type="ECO:0000256" key="3">
    <source>
        <dbReference type="ARBA" id="ARBA00023082"/>
    </source>
</evidence>
<evidence type="ECO:0000256" key="2">
    <source>
        <dbReference type="ARBA" id="ARBA00023015"/>
    </source>
</evidence>
<proteinExistence type="inferred from homology"/>
<accession>A0A411YL02</accession>
<feature type="domain" description="RNA polymerase sigma-70 region 2" evidence="7">
    <location>
        <begin position="2"/>
        <end position="61"/>
    </location>
</feature>
<organism evidence="8 9">
    <name type="scientific">Egibacter rhizosphaerae</name>
    <dbReference type="NCBI Taxonomy" id="1670831"/>
    <lineage>
        <taxon>Bacteria</taxon>
        <taxon>Bacillati</taxon>
        <taxon>Actinomycetota</taxon>
        <taxon>Nitriliruptoria</taxon>
        <taxon>Egibacterales</taxon>
        <taxon>Egibacteraceae</taxon>
        <taxon>Egibacter</taxon>
    </lineage>
</organism>
<dbReference type="SUPFAM" id="SSF88946">
    <property type="entry name" value="Sigma2 domain of RNA polymerase sigma factors"/>
    <property type="match status" value="1"/>
</dbReference>
<dbReference type="AlphaFoldDB" id="A0A411YL02"/>
<keyword evidence="4" id="KW-0238">DNA-binding</keyword>
<evidence type="ECO:0000256" key="5">
    <source>
        <dbReference type="ARBA" id="ARBA00023163"/>
    </source>
</evidence>
<evidence type="ECO:0000313" key="8">
    <source>
        <dbReference type="EMBL" id="QBI21898.1"/>
    </source>
</evidence>
<keyword evidence="9" id="KW-1185">Reference proteome</keyword>
<dbReference type="Gene3D" id="1.10.10.10">
    <property type="entry name" value="Winged helix-like DNA-binding domain superfamily/Winged helix DNA-binding domain"/>
    <property type="match status" value="1"/>
</dbReference>
<dbReference type="PANTHER" id="PTHR43133">
    <property type="entry name" value="RNA POLYMERASE ECF-TYPE SIGMA FACTO"/>
    <property type="match status" value="1"/>
</dbReference>
<dbReference type="Gene3D" id="1.10.1740.10">
    <property type="match status" value="1"/>
</dbReference>
<dbReference type="InterPro" id="IPR013324">
    <property type="entry name" value="RNA_pol_sigma_r3/r4-like"/>
</dbReference>
<keyword evidence="5" id="KW-0804">Transcription</keyword>
<protein>
    <submittedName>
        <fullName evidence="8">Sigma-70 family RNA polymerase sigma factor</fullName>
    </submittedName>
</protein>
<evidence type="ECO:0000256" key="6">
    <source>
        <dbReference type="SAM" id="MobiDB-lite"/>
    </source>
</evidence>
<dbReference type="InterPro" id="IPR007627">
    <property type="entry name" value="RNA_pol_sigma70_r2"/>
</dbReference>
<dbReference type="Pfam" id="PF04542">
    <property type="entry name" value="Sigma70_r2"/>
    <property type="match status" value="1"/>
</dbReference>
<dbReference type="Proteomes" id="UP000291469">
    <property type="component" value="Chromosome"/>
</dbReference>
<dbReference type="InterPro" id="IPR039425">
    <property type="entry name" value="RNA_pol_sigma-70-like"/>
</dbReference>
<dbReference type="InterPro" id="IPR014284">
    <property type="entry name" value="RNA_pol_sigma-70_dom"/>
</dbReference>
<dbReference type="PANTHER" id="PTHR43133:SF8">
    <property type="entry name" value="RNA POLYMERASE SIGMA FACTOR HI_1459-RELATED"/>
    <property type="match status" value="1"/>
</dbReference>
<evidence type="ECO:0000256" key="1">
    <source>
        <dbReference type="ARBA" id="ARBA00010641"/>
    </source>
</evidence>
<dbReference type="InterPro" id="IPR013325">
    <property type="entry name" value="RNA_pol_sigma_r2"/>
</dbReference>
<dbReference type="KEGG" id="erz:ER308_03860"/>
<dbReference type="OrthoDB" id="265863at2"/>
<keyword evidence="3" id="KW-0731">Sigma factor</keyword>
<dbReference type="GO" id="GO:0016987">
    <property type="term" value="F:sigma factor activity"/>
    <property type="evidence" value="ECO:0007669"/>
    <property type="project" value="UniProtKB-KW"/>
</dbReference>
<feature type="region of interest" description="Disordered" evidence="6">
    <location>
        <begin position="57"/>
        <end position="89"/>
    </location>
</feature>
<name>A0A411YL02_9ACTN</name>
<dbReference type="EMBL" id="CP036402">
    <property type="protein sequence ID" value="QBI21898.1"/>
    <property type="molecule type" value="Genomic_DNA"/>
</dbReference>
<dbReference type="NCBIfam" id="TIGR02937">
    <property type="entry name" value="sigma70-ECF"/>
    <property type="match status" value="1"/>
</dbReference>
<dbReference type="GO" id="GO:0003677">
    <property type="term" value="F:DNA binding"/>
    <property type="evidence" value="ECO:0007669"/>
    <property type="project" value="UniProtKB-KW"/>
</dbReference>
<evidence type="ECO:0000313" key="9">
    <source>
        <dbReference type="Proteomes" id="UP000291469"/>
    </source>
</evidence>
<keyword evidence="2" id="KW-0805">Transcription regulation</keyword>
<reference evidence="8 9" key="1">
    <citation type="submission" date="2019-01" db="EMBL/GenBank/DDBJ databases">
        <title>Egibacter rhizosphaerae EGI 80759T.</title>
        <authorList>
            <person name="Chen D.-D."/>
            <person name="Tian Y."/>
            <person name="Jiao J.-Y."/>
            <person name="Zhang X.-T."/>
            <person name="Zhang Y.-G."/>
            <person name="Zhang Y."/>
            <person name="Xiao M."/>
            <person name="Shu W.-S."/>
            <person name="Li W.-J."/>
        </authorList>
    </citation>
    <scope>NUCLEOTIDE SEQUENCE [LARGE SCALE GENOMIC DNA]</scope>
    <source>
        <strain evidence="8 9">EGI 80759</strain>
    </source>
</reference>